<dbReference type="PROSITE" id="PS51477">
    <property type="entry name" value="PAH"/>
    <property type="match status" value="1"/>
</dbReference>
<dbReference type="OrthoDB" id="10265969at2759"/>
<evidence type="ECO:0000256" key="4">
    <source>
        <dbReference type="SAM" id="MobiDB-lite"/>
    </source>
</evidence>
<name>A0A2T7D546_9POAL</name>
<dbReference type="SUPFAM" id="SSF47762">
    <property type="entry name" value="PAH2 domain"/>
    <property type="match status" value="1"/>
</dbReference>
<protein>
    <recommendedName>
        <fullName evidence="7">Histone deacetylase interacting domain-containing protein</fullName>
    </recommendedName>
</protein>
<dbReference type="Proteomes" id="UP000244336">
    <property type="component" value="Chromosome 6"/>
</dbReference>
<feature type="region of interest" description="Disordered" evidence="4">
    <location>
        <begin position="1"/>
        <end position="44"/>
    </location>
</feature>
<accession>A0A2T7D546</accession>
<dbReference type="InterPro" id="IPR003822">
    <property type="entry name" value="PAH"/>
</dbReference>
<evidence type="ECO:0000256" key="2">
    <source>
        <dbReference type="ARBA" id="ARBA00023242"/>
    </source>
</evidence>
<dbReference type="EMBL" id="CM009754">
    <property type="protein sequence ID" value="PUZ50672.1"/>
    <property type="molecule type" value="Genomic_DNA"/>
</dbReference>
<dbReference type="GO" id="GO:0006355">
    <property type="term" value="P:regulation of DNA-templated transcription"/>
    <property type="evidence" value="ECO:0007669"/>
    <property type="project" value="InterPro"/>
</dbReference>
<dbReference type="STRING" id="1504633.A0A2T7D546"/>
<evidence type="ECO:0000313" key="5">
    <source>
        <dbReference type="EMBL" id="PUZ50672.1"/>
    </source>
</evidence>
<sequence>MGSSGSGNRAREEEHGEPTASRRRRRAPRKPAPPADGPPTVPTDDAIRYLATVKREFAGETGKYEEFLAVLPQCRGGSTGEGHPDLIRGFNDFLPRGNGLKEKQGGDDDA</sequence>
<proteinExistence type="predicted"/>
<comment type="subcellular location">
    <subcellularLocation>
        <location evidence="1 3">Nucleus</location>
    </subcellularLocation>
</comment>
<keyword evidence="2 3" id="KW-0539">Nucleus</keyword>
<evidence type="ECO:0008006" key="7">
    <source>
        <dbReference type="Google" id="ProtNLM"/>
    </source>
</evidence>
<dbReference type="Gramene" id="PUZ50672">
    <property type="protein sequence ID" value="PUZ50672"/>
    <property type="gene ID" value="GQ55_6G077100"/>
</dbReference>
<evidence type="ECO:0000313" key="6">
    <source>
        <dbReference type="Proteomes" id="UP000244336"/>
    </source>
</evidence>
<feature type="compositionally biased region" description="Pro residues" evidence="4">
    <location>
        <begin position="30"/>
        <end position="41"/>
    </location>
</feature>
<gene>
    <name evidence="5" type="ORF">GQ55_6G077100</name>
</gene>
<organism evidence="5 6">
    <name type="scientific">Panicum hallii var. hallii</name>
    <dbReference type="NCBI Taxonomy" id="1504633"/>
    <lineage>
        <taxon>Eukaryota</taxon>
        <taxon>Viridiplantae</taxon>
        <taxon>Streptophyta</taxon>
        <taxon>Embryophyta</taxon>
        <taxon>Tracheophyta</taxon>
        <taxon>Spermatophyta</taxon>
        <taxon>Magnoliopsida</taxon>
        <taxon>Liliopsida</taxon>
        <taxon>Poales</taxon>
        <taxon>Poaceae</taxon>
        <taxon>PACMAD clade</taxon>
        <taxon>Panicoideae</taxon>
        <taxon>Panicodae</taxon>
        <taxon>Paniceae</taxon>
        <taxon>Panicinae</taxon>
        <taxon>Panicum</taxon>
        <taxon>Panicum sect. Panicum</taxon>
    </lineage>
</organism>
<dbReference type="InterPro" id="IPR036600">
    <property type="entry name" value="PAH_sf"/>
</dbReference>
<evidence type="ECO:0000256" key="1">
    <source>
        <dbReference type="ARBA" id="ARBA00004123"/>
    </source>
</evidence>
<keyword evidence="6" id="KW-1185">Reference proteome</keyword>
<dbReference type="AlphaFoldDB" id="A0A2T7D546"/>
<evidence type="ECO:0000256" key="3">
    <source>
        <dbReference type="PROSITE-ProRule" id="PRU00810"/>
    </source>
</evidence>
<reference evidence="5 6" key="1">
    <citation type="submission" date="2018-04" db="EMBL/GenBank/DDBJ databases">
        <title>WGS assembly of Panicum hallii var. hallii HAL2.</title>
        <authorList>
            <person name="Lovell J."/>
            <person name="Jenkins J."/>
            <person name="Lowry D."/>
            <person name="Mamidi S."/>
            <person name="Sreedasyam A."/>
            <person name="Weng X."/>
            <person name="Barry K."/>
            <person name="Bonette J."/>
            <person name="Campitelli B."/>
            <person name="Daum C."/>
            <person name="Gordon S."/>
            <person name="Gould B."/>
            <person name="Lipzen A."/>
            <person name="MacQueen A."/>
            <person name="Palacio-Mejia J."/>
            <person name="Plott C."/>
            <person name="Shakirov E."/>
            <person name="Shu S."/>
            <person name="Yoshinaga Y."/>
            <person name="Zane M."/>
            <person name="Rokhsar D."/>
            <person name="Grimwood J."/>
            <person name="Schmutz J."/>
            <person name="Juenger T."/>
        </authorList>
    </citation>
    <scope>NUCLEOTIDE SEQUENCE [LARGE SCALE GENOMIC DNA]</scope>
    <source>
        <strain evidence="6">cv. HAL2</strain>
    </source>
</reference>
<dbReference type="GO" id="GO:0005634">
    <property type="term" value="C:nucleus"/>
    <property type="evidence" value="ECO:0007669"/>
    <property type="project" value="UniProtKB-SubCell"/>
</dbReference>
<dbReference type="Gene3D" id="1.20.1160.11">
    <property type="entry name" value="Paired amphipathic helix"/>
    <property type="match status" value="1"/>
</dbReference>